<dbReference type="RefSeq" id="XP_044941227.1">
    <property type="nucleotide sequence ID" value="XM_045085292.1"/>
</dbReference>
<dbReference type="AlphaFoldDB" id="A0A8U0SE29"/>
<evidence type="ECO:0000256" key="1">
    <source>
        <dbReference type="SAM" id="MobiDB-lite"/>
    </source>
</evidence>
<feature type="compositionally biased region" description="Polar residues" evidence="1">
    <location>
        <begin position="1"/>
        <end position="14"/>
    </location>
</feature>
<protein>
    <submittedName>
        <fullName evidence="3">Translation initiation factor IF-2-like</fullName>
    </submittedName>
</protein>
<reference evidence="3" key="1">
    <citation type="submission" date="2025-08" db="UniProtKB">
        <authorList>
            <consortium name="RefSeq"/>
        </authorList>
    </citation>
    <scope>IDENTIFICATION</scope>
    <source>
        <tissue evidence="3">Brain</tissue>
    </source>
</reference>
<evidence type="ECO:0000313" key="3">
    <source>
        <dbReference type="RefSeq" id="XP_044941227.1"/>
    </source>
</evidence>
<feature type="compositionally biased region" description="Low complexity" evidence="1">
    <location>
        <begin position="76"/>
        <end position="92"/>
    </location>
</feature>
<sequence length="239" mass="24519">MVSGARSTTASTWQPPEVAPRRDRKSLPFLPEGRRALRSSSSPLPPPPPLPAAGPSRRRPASPGTRPPPAARRRPASAPALPRSPRSVCGRARAGGGPRPPRGAGCRRPLHAAGRCLPPGRPRRGAAGASVYGPGAGVLLRPPTPRSPPDAPRRRPSVKDAGRAAGDREQRRCSWRVPGPSRSASADAGEAGLRRPAACGGGVCPVDALLSRRARPERARASGRGAPGGGPGALQPCGV</sequence>
<dbReference type="Proteomes" id="UP000000715">
    <property type="component" value="Unplaced"/>
</dbReference>
<feature type="region of interest" description="Disordered" evidence="1">
    <location>
        <begin position="1"/>
        <end position="239"/>
    </location>
</feature>
<evidence type="ECO:0000313" key="2">
    <source>
        <dbReference type="Proteomes" id="UP000000715"/>
    </source>
</evidence>
<name>A0A8U0SE29_MUSPF</name>
<feature type="compositionally biased region" description="Pro residues" evidence="1">
    <location>
        <begin position="43"/>
        <end position="52"/>
    </location>
</feature>
<dbReference type="GeneID" id="123393420"/>
<gene>
    <name evidence="3" type="primary">LOC123393420</name>
</gene>
<accession>A0A8U0SE29</accession>
<keyword evidence="2" id="KW-1185">Reference proteome</keyword>
<feature type="compositionally biased region" description="Basic and acidic residues" evidence="1">
    <location>
        <begin position="151"/>
        <end position="172"/>
    </location>
</feature>
<feature type="compositionally biased region" description="Low complexity" evidence="1">
    <location>
        <begin position="102"/>
        <end position="118"/>
    </location>
</feature>
<organism evidence="2 3">
    <name type="scientific">Mustela putorius furo</name>
    <name type="common">European domestic ferret</name>
    <name type="synonym">Mustela furo</name>
    <dbReference type="NCBI Taxonomy" id="9669"/>
    <lineage>
        <taxon>Eukaryota</taxon>
        <taxon>Metazoa</taxon>
        <taxon>Chordata</taxon>
        <taxon>Craniata</taxon>
        <taxon>Vertebrata</taxon>
        <taxon>Euteleostomi</taxon>
        <taxon>Mammalia</taxon>
        <taxon>Eutheria</taxon>
        <taxon>Laurasiatheria</taxon>
        <taxon>Carnivora</taxon>
        <taxon>Caniformia</taxon>
        <taxon>Musteloidea</taxon>
        <taxon>Mustelidae</taxon>
        <taxon>Mustelinae</taxon>
        <taxon>Mustela</taxon>
    </lineage>
</organism>
<proteinExistence type="predicted"/>